<evidence type="ECO:0008006" key="3">
    <source>
        <dbReference type="Google" id="ProtNLM"/>
    </source>
</evidence>
<keyword evidence="2" id="KW-1185">Reference proteome</keyword>
<sequence>MARVQERAQQAIRQLAEQRGYDLVIQAVYVNPRIDITEDVMKALDASSK</sequence>
<reference evidence="1 2" key="1">
    <citation type="submission" date="2019-05" db="EMBL/GenBank/DDBJ databases">
        <title>Whole genome sequence analysis of Cupriavidus campinensis S14E4C strain.</title>
        <authorList>
            <person name="Abbaszade G."/>
            <person name="Szabo A."/>
            <person name="Toumi M."/>
            <person name="Toth E."/>
        </authorList>
    </citation>
    <scope>NUCLEOTIDE SEQUENCE [LARGE SCALE GENOMIC DNA]</scope>
    <source>
        <strain evidence="1 2">S14E4C</strain>
    </source>
</reference>
<dbReference type="Proteomes" id="UP000318943">
    <property type="component" value="Unassembled WGS sequence"/>
</dbReference>
<organism evidence="1 2">
    <name type="scientific">Cupriavidus campinensis</name>
    <dbReference type="NCBI Taxonomy" id="151783"/>
    <lineage>
        <taxon>Bacteria</taxon>
        <taxon>Pseudomonadati</taxon>
        <taxon>Pseudomonadota</taxon>
        <taxon>Betaproteobacteria</taxon>
        <taxon>Burkholderiales</taxon>
        <taxon>Burkholderiaceae</taxon>
        <taxon>Cupriavidus</taxon>
    </lineage>
</organism>
<protein>
    <recommendedName>
        <fullName evidence="3">OmpH family outer membrane protein</fullName>
    </recommendedName>
</protein>
<evidence type="ECO:0000313" key="2">
    <source>
        <dbReference type="Proteomes" id="UP000318943"/>
    </source>
</evidence>
<proteinExistence type="predicted"/>
<dbReference type="EMBL" id="VCIZ01000012">
    <property type="protein sequence ID" value="TSP11124.1"/>
    <property type="molecule type" value="Genomic_DNA"/>
</dbReference>
<name>A0ABY3EJK8_9BURK</name>
<accession>A0ABY3EJK8</accession>
<gene>
    <name evidence="1" type="ORF">FGG12_19600</name>
</gene>
<dbReference type="Gene3D" id="3.30.910.20">
    <property type="entry name" value="Skp domain"/>
    <property type="match status" value="1"/>
</dbReference>
<dbReference type="InterPro" id="IPR005632">
    <property type="entry name" value="Chaperone_Skp"/>
</dbReference>
<dbReference type="Pfam" id="PF03938">
    <property type="entry name" value="OmpH"/>
    <property type="match status" value="1"/>
</dbReference>
<dbReference type="SUPFAM" id="SSF111384">
    <property type="entry name" value="OmpH-like"/>
    <property type="match status" value="1"/>
</dbReference>
<evidence type="ECO:0000313" key="1">
    <source>
        <dbReference type="EMBL" id="TSP11124.1"/>
    </source>
</evidence>
<dbReference type="InterPro" id="IPR024930">
    <property type="entry name" value="Skp_dom_sf"/>
</dbReference>
<comment type="caution">
    <text evidence="1">The sequence shown here is derived from an EMBL/GenBank/DDBJ whole genome shotgun (WGS) entry which is preliminary data.</text>
</comment>